<dbReference type="PANTHER" id="PTHR20958">
    <property type="entry name" value="GLYCINE N-ACYLTRANSFERASE-LIKE PROTEIN"/>
    <property type="match status" value="1"/>
</dbReference>
<dbReference type="EMBL" id="BTSX01000005">
    <property type="protein sequence ID" value="GMS98852.1"/>
    <property type="molecule type" value="Genomic_DNA"/>
</dbReference>
<dbReference type="PANTHER" id="PTHR20958:SF6">
    <property type="entry name" value="GLYCINE N-ACYLTRANSFERASE-LIKE PROTEIN"/>
    <property type="match status" value="1"/>
</dbReference>
<dbReference type="Proteomes" id="UP001432027">
    <property type="component" value="Unassembled WGS sequence"/>
</dbReference>
<keyword evidence="3" id="KW-1185">Reference proteome</keyword>
<dbReference type="InterPro" id="IPR016181">
    <property type="entry name" value="Acyl_CoA_acyltransferase"/>
</dbReference>
<proteinExistence type="predicted"/>
<gene>
    <name evidence="2" type="ORF">PENTCL1PPCAC_21027</name>
</gene>
<feature type="domain" description="GCN5-related N-acetyltransferase Rv2170-like" evidence="1">
    <location>
        <begin position="207"/>
        <end position="267"/>
    </location>
</feature>
<dbReference type="SUPFAM" id="SSF55729">
    <property type="entry name" value="Acyl-CoA N-acyltransferases (Nat)"/>
    <property type="match status" value="1"/>
</dbReference>
<sequence>MTLREFKTREELQELLDRETEDERRELPDNNLLENAIKLALGPEYTATELQVFGYPRSNSQYLFFVEYSGLQPPLIHVRKPLTGHDLALLDESIPLILEQTKHHISKHGKILSVGDVIVCDVFHRHLSAFDGSRWNIIINNECGLFYMTATQREALMKENTDAPSGFSFEPVDVDRDGDTIHTMWKYSITPEITKTSLRVLPSICARNDRGEMVGWAMTQRLGMISNLFLMPEYRGRGVGRDLELSHAKEFVRRELRVFKYVETCNTSVYGGSLRSPLWTLWTSDDEDNNETKKPNPTYYRMFERV</sequence>
<reference evidence="2" key="1">
    <citation type="submission" date="2023-10" db="EMBL/GenBank/DDBJ databases">
        <title>Genome assembly of Pristionchus species.</title>
        <authorList>
            <person name="Yoshida K."/>
            <person name="Sommer R.J."/>
        </authorList>
    </citation>
    <scope>NUCLEOTIDE SEQUENCE</scope>
    <source>
        <strain evidence="2">RS0144</strain>
    </source>
</reference>
<organism evidence="2 3">
    <name type="scientific">Pristionchus entomophagus</name>
    <dbReference type="NCBI Taxonomy" id="358040"/>
    <lineage>
        <taxon>Eukaryota</taxon>
        <taxon>Metazoa</taxon>
        <taxon>Ecdysozoa</taxon>
        <taxon>Nematoda</taxon>
        <taxon>Chromadorea</taxon>
        <taxon>Rhabditida</taxon>
        <taxon>Rhabditina</taxon>
        <taxon>Diplogasteromorpha</taxon>
        <taxon>Diplogasteroidea</taxon>
        <taxon>Neodiplogasteridae</taxon>
        <taxon>Pristionchus</taxon>
    </lineage>
</organism>
<dbReference type="CDD" id="cd04301">
    <property type="entry name" value="NAT_SF"/>
    <property type="match status" value="1"/>
</dbReference>
<comment type="caution">
    <text evidence="2">The sequence shown here is derived from an EMBL/GenBank/DDBJ whole genome shotgun (WGS) entry which is preliminary data.</text>
</comment>
<dbReference type="GO" id="GO:0016747">
    <property type="term" value="F:acyltransferase activity, transferring groups other than amino-acyl groups"/>
    <property type="evidence" value="ECO:0007669"/>
    <property type="project" value="InterPro"/>
</dbReference>
<dbReference type="InterPro" id="IPR053225">
    <property type="entry name" value="Acyl-CoA_N-acyltransferase"/>
</dbReference>
<dbReference type="Gene3D" id="3.40.630.30">
    <property type="match status" value="1"/>
</dbReference>
<accession>A0AAV5TXM3</accession>
<name>A0AAV5TXM3_9BILA</name>
<dbReference type="AlphaFoldDB" id="A0AAV5TXM3"/>
<protein>
    <recommendedName>
        <fullName evidence="1">GCN5-related N-acetyltransferase Rv2170-like domain-containing protein</fullName>
    </recommendedName>
</protein>
<dbReference type="Pfam" id="PF08445">
    <property type="entry name" value="FR47"/>
    <property type="match status" value="1"/>
</dbReference>
<evidence type="ECO:0000313" key="3">
    <source>
        <dbReference type="Proteomes" id="UP001432027"/>
    </source>
</evidence>
<evidence type="ECO:0000313" key="2">
    <source>
        <dbReference type="EMBL" id="GMS98852.1"/>
    </source>
</evidence>
<dbReference type="InterPro" id="IPR013653">
    <property type="entry name" value="GCN5-like_dom"/>
</dbReference>
<evidence type="ECO:0000259" key="1">
    <source>
        <dbReference type="Pfam" id="PF08445"/>
    </source>
</evidence>